<dbReference type="AlphaFoldDB" id="A0A1G4BET0"/>
<evidence type="ECO:0000313" key="2">
    <source>
        <dbReference type="EMBL" id="OHE99873.1"/>
    </source>
</evidence>
<dbReference type="RefSeq" id="XP_022477018.1">
    <property type="nucleotide sequence ID" value="XM_022616421.1"/>
</dbReference>
<proteinExistence type="predicted"/>
<evidence type="ECO:0000313" key="3">
    <source>
        <dbReference type="Proteomes" id="UP000176998"/>
    </source>
</evidence>
<dbReference type="Proteomes" id="UP000176998">
    <property type="component" value="Unassembled WGS sequence"/>
</dbReference>
<protein>
    <recommendedName>
        <fullName evidence="1">Heterokaryon incompatibility domain-containing protein</fullName>
    </recommendedName>
</protein>
<feature type="non-terminal residue" evidence="2">
    <location>
        <position position="1"/>
    </location>
</feature>
<dbReference type="Pfam" id="PF06985">
    <property type="entry name" value="HET"/>
    <property type="match status" value="1"/>
</dbReference>
<dbReference type="InterPro" id="IPR010730">
    <property type="entry name" value="HET"/>
</dbReference>
<reference evidence="2 3" key="1">
    <citation type="submission" date="2016-09" db="EMBL/GenBank/DDBJ databases">
        <authorList>
            <person name="Capua I."/>
            <person name="De Benedictis P."/>
            <person name="Joannis T."/>
            <person name="Lombin L.H."/>
            <person name="Cattoli G."/>
        </authorList>
    </citation>
    <scope>NUCLEOTIDE SEQUENCE [LARGE SCALE GENOMIC DNA]</scope>
    <source>
        <strain evidence="2 3">IMI 309357</strain>
    </source>
</reference>
<organism evidence="2 3">
    <name type="scientific">Colletotrichum orchidophilum</name>
    <dbReference type="NCBI Taxonomy" id="1209926"/>
    <lineage>
        <taxon>Eukaryota</taxon>
        <taxon>Fungi</taxon>
        <taxon>Dikarya</taxon>
        <taxon>Ascomycota</taxon>
        <taxon>Pezizomycotina</taxon>
        <taxon>Sordariomycetes</taxon>
        <taxon>Hypocreomycetidae</taxon>
        <taxon>Glomerellales</taxon>
        <taxon>Glomerellaceae</taxon>
        <taxon>Colletotrichum</taxon>
    </lineage>
</organism>
<keyword evidence="3" id="KW-1185">Reference proteome</keyword>
<dbReference type="GeneID" id="34557931"/>
<dbReference type="OrthoDB" id="5362512at2759"/>
<dbReference type="PANTHER" id="PTHR33112:SF16">
    <property type="entry name" value="HETEROKARYON INCOMPATIBILITY DOMAIN-CONTAINING PROTEIN"/>
    <property type="match status" value="1"/>
</dbReference>
<comment type="caution">
    <text evidence="2">The sequence shown here is derived from an EMBL/GenBank/DDBJ whole genome shotgun (WGS) entry which is preliminary data.</text>
</comment>
<dbReference type="EMBL" id="MJBS01000032">
    <property type="protein sequence ID" value="OHE99873.1"/>
    <property type="molecule type" value="Genomic_DNA"/>
</dbReference>
<name>A0A1G4BET0_9PEZI</name>
<gene>
    <name evidence="2" type="ORF">CORC01_04774</name>
</gene>
<evidence type="ECO:0000259" key="1">
    <source>
        <dbReference type="Pfam" id="PF06985"/>
    </source>
</evidence>
<sequence>QWGHLGFVNRINHPAVQRGIRASTTQLVHRLQKLIHIRYLGMANRCARCASLTIEALIELAQIQFEAHDFPTQAFYQHHESFDVLEKAALDGCDLCQLFLGCFIRTPSNTPEPMEWPNGWDNSLYPLEGVQQQTMYTIAKRLQSSGIKLSINATHFYGRQPIEKVQVFDEIMVQVGPPFADDDDGYGIWGCPVLKLTLSASEDIAPRVAGFRIGRYETDENLGSHRNHMLARQWLSDCRNSHNCLSSQKHELPTRVIDVGETLDSEFVRLTLTEGAKDRYVALSHCWGGAISPSLTAGTLEPFQDSITITTLPPNFQDAITITRNLGFRFLWIDCLCIQQDSKSDWENESKRMGLVYRNSTITISAMVSAGSKDGILTSCQTHSQSRESVTIKVSNSQDGHSVTIRRKDPNEEDLRGLERNSALQTRSWTLQEYMLSPRHIFYGQNMIYWKCPQHFISPDGLPLGNKSPQFAYKDLTQVLHSKVLASSPKEPIDANVVLCEYYELVNAYSQRKLTYGSDKLPAFSGIAQRLHPVIGGDYLAGLWTSDFRRGLLWIPEGNFCRHEIENYRAPSWSWAVTDDLVLFEESTILGPGPSSAQLLEFTIQPRVPDNPYGEILCANLVLKALTMPLVRSRQIVSTYHDTAAIGIAKFDEPAGAEDATKMGYPSLFRVKTDAKDYVVSIITRPGDETDWELDTTLYRDDRYSLMLVHTDDVSEEDPDCSNSAALCLVIWQTTDRSEETYERVGFARIQTPRLSWLKTWEWQILTLV</sequence>
<accession>A0A1G4BET0</accession>
<dbReference type="PANTHER" id="PTHR33112">
    <property type="entry name" value="DOMAIN PROTEIN, PUTATIVE-RELATED"/>
    <property type="match status" value="1"/>
</dbReference>
<feature type="domain" description="Heterokaryon incompatibility" evidence="1">
    <location>
        <begin position="280"/>
        <end position="433"/>
    </location>
</feature>